<gene>
    <name evidence="2" type="ORF">FNK824_LOCUS40409</name>
</gene>
<evidence type="ECO:0000256" key="1">
    <source>
        <dbReference type="SAM" id="SignalP"/>
    </source>
</evidence>
<accession>A0A820HKM4</accession>
<dbReference type="Proteomes" id="UP000663874">
    <property type="component" value="Unassembled WGS sequence"/>
</dbReference>
<dbReference type="AlphaFoldDB" id="A0A820HKM4"/>
<feature type="non-terminal residue" evidence="2">
    <location>
        <position position="123"/>
    </location>
</feature>
<comment type="caution">
    <text evidence="2">The sequence shown here is derived from an EMBL/GenBank/DDBJ whole genome shotgun (WGS) entry which is preliminary data.</text>
</comment>
<feature type="signal peptide" evidence="1">
    <location>
        <begin position="1"/>
        <end position="16"/>
    </location>
</feature>
<feature type="chain" id="PRO_5032681639" evidence="1">
    <location>
        <begin position="17"/>
        <end position="123"/>
    </location>
</feature>
<proteinExistence type="predicted"/>
<name>A0A820HKM4_9BILA</name>
<keyword evidence="1" id="KW-0732">Signal</keyword>
<dbReference type="EMBL" id="CAJOBE010031917">
    <property type="protein sequence ID" value="CAF4294799.1"/>
    <property type="molecule type" value="Genomic_DNA"/>
</dbReference>
<protein>
    <submittedName>
        <fullName evidence="2">Uncharacterized protein</fullName>
    </submittedName>
</protein>
<evidence type="ECO:0000313" key="3">
    <source>
        <dbReference type="Proteomes" id="UP000663874"/>
    </source>
</evidence>
<evidence type="ECO:0000313" key="2">
    <source>
        <dbReference type="EMBL" id="CAF4294799.1"/>
    </source>
</evidence>
<sequence>MFVRVNVLMWMGIVHILTVKNSQTAIRSYFITKDPFNEWEIGGFSIYDSEEKDLLYHIKSSYHYHEERIELSDLSSKQIIATLTYSSSILKINQVEFSILNVSSNKWINGTVENSFTTFHDEY</sequence>
<organism evidence="2 3">
    <name type="scientific">Rotaria sordida</name>
    <dbReference type="NCBI Taxonomy" id="392033"/>
    <lineage>
        <taxon>Eukaryota</taxon>
        <taxon>Metazoa</taxon>
        <taxon>Spiralia</taxon>
        <taxon>Gnathifera</taxon>
        <taxon>Rotifera</taxon>
        <taxon>Eurotatoria</taxon>
        <taxon>Bdelloidea</taxon>
        <taxon>Philodinida</taxon>
        <taxon>Philodinidae</taxon>
        <taxon>Rotaria</taxon>
    </lineage>
</organism>
<reference evidence="2" key="1">
    <citation type="submission" date="2021-02" db="EMBL/GenBank/DDBJ databases">
        <authorList>
            <person name="Nowell W R."/>
        </authorList>
    </citation>
    <scope>NUCLEOTIDE SEQUENCE</scope>
</reference>